<gene>
    <name evidence="2" type="ORF">mMyoMyo1_011619</name>
</gene>
<feature type="compositionally biased region" description="Polar residues" evidence="1">
    <location>
        <begin position="156"/>
        <end position="177"/>
    </location>
</feature>
<protein>
    <submittedName>
        <fullName evidence="2">Uncharacterized protein</fullName>
    </submittedName>
</protein>
<evidence type="ECO:0000256" key="1">
    <source>
        <dbReference type="SAM" id="MobiDB-lite"/>
    </source>
</evidence>
<evidence type="ECO:0000313" key="2">
    <source>
        <dbReference type="EMBL" id="KAF6349032.1"/>
    </source>
</evidence>
<dbReference type="Proteomes" id="UP000527355">
    <property type="component" value="Unassembled WGS sequence"/>
</dbReference>
<feature type="region of interest" description="Disordered" evidence="1">
    <location>
        <begin position="1"/>
        <end position="58"/>
    </location>
</feature>
<organism evidence="2 3">
    <name type="scientific">Myotis myotis</name>
    <name type="common">Greater mouse-eared bat</name>
    <name type="synonym">Vespertilio myotis</name>
    <dbReference type="NCBI Taxonomy" id="51298"/>
    <lineage>
        <taxon>Eukaryota</taxon>
        <taxon>Metazoa</taxon>
        <taxon>Chordata</taxon>
        <taxon>Craniata</taxon>
        <taxon>Vertebrata</taxon>
        <taxon>Euteleostomi</taxon>
        <taxon>Mammalia</taxon>
        <taxon>Eutheria</taxon>
        <taxon>Laurasiatheria</taxon>
        <taxon>Chiroptera</taxon>
        <taxon>Yangochiroptera</taxon>
        <taxon>Vespertilionidae</taxon>
        <taxon>Myotis</taxon>
    </lineage>
</organism>
<dbReference type="EMBL" id="JABWUV010000006">
    <property type="protein sequence ID" value="KAF6349032.1"/>
    <property type="molecule type" value="Genomic_DNA"/>
</dbReference>
<proteinExistence type="predicted"/>
<feature type="compositionally biased region" description="Basic and acidic residues" evidence="1">
    <location>
        <begin position="49"/>
        <end position="58"/>
    </location>
</feature>
<name>A0A7J7XHD2_MYOMY</name>
<evidence type="ECO:0000313" key="3">
    <source>
        <dbReference type="Proteomes" id="UP000527355"/>
    </source>
</evidence>
<feature type="region of interest" description="Disordered" evidence="1">
    <location>
        <begin position="99"/>
        <end position="253"/>
    </location>
</feature>
<comment type="caution">
    <text evidence="2">The sequence shown here is derived from an EMBL/GenBank/DDBJ whole genome shotgun (WGS) entry which is preliminary data.</text>
</comment>
<accession>A0A7J7XHD2</accession>
<keyword evidence="3" id="KW-1185">Reference proteome</keyword>
<sequence length="253" mass="27726">MWDRHPRPSIRPVEWGPWTGEPAAAEEAMSCPLRTFAGTAPRWPRRRSHEQDERGWKFDSTDQASGLASFSLLSFSPSFLQPLMRLGFHAELVSSELLRGTGGHGAGPGRTRCPGRPPECERPFQDPAGWLGIHLPEGEPKAGPPLTSALPEPSQERTVQNTMGNASVKQSENSENCHASRESPGRTFARGTWLRSAGPGRGSEAERPLLSPRPQHLSVPSQIPSSKAALSGRKSCIQAPEGRPQWEAMDWEM</sequence>
<dbReference type="AlphaFoldDB" id="A0A7J7XHD2"/>
<reference evidence="2 3" key="1">
    <citation type="journal article" date="2020" name="Nature">
        <title>Six reference-quality genomes reveal evolution of bat adaptations.</title>
        <authorList>
            <person name="Jebb D."/>
            <person name="Huang Z."/>
            <person name="Pippel M."/>
            <person name="Hughes G.M."/>
            <person name="Lavrichenko K."/>
            <person name="Devanna P."/>
            <person name="Winkler S."/>
            <person name="Jermiin L.S."/>
            <person name="Skirmuntt E.C."/>
            <person name="Katzourakis A."/>
            <person name="Burkitt-Gray L."/>
            <person name="Ray D.A."/>
            <person name="Sullivan K.A.M."/>
            <person name="Roscito J.G."/>
            <person name="Kirilenko B.M."/>
            <person name="Davalos L.M."/>
            <person name="Corthals A.P."/>
            <person name="Power M.L."/>
            <person name="Jones G."/>
            <person name="Ransome R.D."/>
            <person name="Dechmann D.K.N."/>
            <person name="Locatelli A.G."/>
            <person name="Puechmaille S.J."/>
            <person name="Fedrigo O."/>
            <person name="Jarvis E.D."/>
            <person name="Hiller M."/>
            <person name="Vernes S.C."/>
            <person name="Myers E.W."/>
            <person name="Teeling E.C."/>
        </authorList>
    </citation>
    <scope>NUCLEOTIDE SEQUENCE [LARGE SCALE GENOMIC DNA]</scope>
    <source>
        <strain evidence="2">MMyoMyo1</strain>
        <tissue evidence="2">Flight muscle</tissue>
    </source>
</reference>